<reference evidence="2 3" key="1">
    <citation type="journal article" date="2007" name="J. Bacteriol.">
        <title>The complete genome sequence of the lactic acid bacterial paradigm Lactococcus lactis subsp. cremoris MG1363.</title>
        <authorList>
            <person name="Wegmann U."/>
            <person name="O'Connell-Motherway M."/>
            <person name="Zomer A."/>
            <person name="Buist G."/>
            <person name="Shearman C."/>
            <person name="Canchaya C."/>
            <person name="Ventura M."/>
            <person name="Goesmann A."/>
            <person name="Gasson M.J."/>
            <person name="Kuipers O.P."/>
            <person name="van Sinderen D."/>
            <person name="Kok J."/>
        </authorList>
    </citation>
    <scope>NUCLEOTIDE SEQUENCE [LARGE SCALE GENOMIC DNA]</scope>
    <source>
        <strain evidence="2 3">MG1363</strain>
    </source>
</reference>
<protein>
    <recommendedName>
        <fullName evidence="4">WxL domain-containing protein</fullName>
    </recommendedName>
</protein>
<dbReference type="eggNOG" id="ENOG50308E9">
    <property type="taxonomic scope" value="Bacteria"/>
</dbReference>
<name>A2RNH1_LACLM</name>
<evidence type="ECO:0000313" key="3">
    <source>
        <dbReference type="Proteomes" id="UP000000364"/>
    </source>
</evidence>
<dbReference type="STRING" id="416870.llmg_2295"/>
<dbReference type="EMBL" id="AM406671">
    <property type="protein sequence ID" value="CAL98861.1"/>
    <property type="molecule type" value="Genomic_DNA"/>
</dbReference>
<evidence type="ECO:0000313" key="2">
    <source>
        <dbReference type="EMBL" id="CAL98861.1"/>
    </source>
</evidence>
<dbReference type="KEGG" id="llm:llmg_2295"/>
<evidence type="ECO:0008006" key="4">
    <source>
        <dbReference type="Google" id="ProtNLM"/>
    </source>
</evidence>
<dbReference type="OrthoDB" id="2242487at2"/>
<accession>A2RNH1</accession>
<dbReference type="AlphaFoldDB" id="A2RNH1"/>
<gene>
    <name evidence="2" type="ordered locus">llmg_2295</name>
</gene>
<proteinExistence type="predicted"/>
<organism evidence="2 3">
    <name type="scientific">Lactococcus lactis subsp. cremoris (strain MG1363)</name>
    <dbReference type="NCBI Taxonomy" id="416870"/>
    <lineage>
        <taxon>Bacteria</taxon>
        <taxon>Bacillati</taxon>
        <taxon>Bacillota</taxon>
        <taxon>Bacilli</taxon>
        <taxon>Lactobacillales</taxon>
        <taxon>Streptococcaceae</taxon>
        <taxon>Lactococcus</taxon>
        <taxon>Lactococcus cremoris subsp. cremoris</taxon>
    </lineage>
</organism>
<sequence>MNTKKTIIGTLAISALFATGFTVKADVAEAPSVDVSKSGKVSLNVPKDADKVITNTKKEVKYVVNDGVILDNTSGGHNLTAPVTVEIEVTSTAKGTIKGETTYTADFGEAEVTKKGENLKASSFGNLLGTKTFAASQNQSKSDKTYSVKFRLNINWTVSNGYAGLTKVTGGYGPSVDRVYVANSRVTTATNGQVKGMGGYSQQVDDKSEGGNLSWSITRNYKPVKIPSASAMVGATYFATLKRGNSTWTFETTNRAY</sequence>
<evidence type="ECO:0000256" key="1">
    <source>
        <dbReference type="SAM" id="SignalP"/>
    </source>
</evidence>
<feature type="chain" id="PRO_5002645686" description="WxL domain-containing protein" evidence="1">
    <location>
        <begin position="26"/>
        <end position="257"/>
    </location>
</feature>
<dbReference type="Proteomes" id="UP000000364">
    <property type="component" value="Chromosome"/>
</dbReference>
<feature type="signal peptide" evidence="1">
    <location>
        <begin position="1"/>
        <end position="25"/>
    </location>
</feature>
<keyword evidence="1" id="KW-0732">Signal</keyword>
<dbReference type="HOGENOM" id="CLU_094537_0_0_9"/>
<dbReference type="RefSeq" id="WP_011835972.1">
    <property type="nucleotide sequence ID" value="NC_009004.1"/>
</dbReference>